<keyword evidence="6 11" id="KW-0812">Transmembrane</keyword>
<keyword evidence="15" id="KW-1185">Reference proteome</keyword>
<dbReference type="Pfam" id="PF18075">
    <property type="entry name" value="FtsX_ECD"/>
    <property type="match status" value="1"/>
</dbReference>
<evidence type="ECO:0000313" key="14">
    <source>
        <dbReference type="EMBL" id="WMW80353.1"/>
    </source>
</evidence>
<evidence type="ECO:0000256" key="10">
    <source>
        <dbReference type="PIRNR" id="PIRNR003097"/>
    </source>
</evidence>
<evidence type="ECO:0000256" key="11">
    <source>
        <dbReference type="SAM" id="Phobius"/>
    </source>
</evidence>
<dbReference type="InterPro" id="IPR004513">
    <property type="entry name" value="FtsX"/>
</dbReference>
<evidence type="ECO:0000256" key="1">
    <source>
        <dbReference type="ARBA" id="ARBA00004651"/>
    </source>
</evidence>
<reference evidence="14" key="1">
    <citation type="submission" date="2023-09" db="EMBL/GenBank/DDBJ databases">
        <title>Undibacterium sp. 20NA77.5 isolated from freshwater.</title>
        <authorList>
            <person name="Le V."/>
            <person name="Ko S.-R."/>
            <person name="Ahn C.-Y."/>
            <person name="Oh H.-M."/>
        </authorList>
    </citation>
    <scope>NUCLEOTIDE SEQUENCE</scope>
    <source>
        <strain evidence="14">20NA77.5</strain>
    </source>
</reference>
<dbReference type="RefSeq" id="WP_309481846.1">
    <property type="nucleotide sequence ID" value="NZ_CP133720.1"/>
</dbReference>
<evidence type="ECO:0000256" key="2">
    <source>
        <dbReference type="ARBA" id="ARBA00007379"/>
    </source>
</evidence>
<dbReference type="PIRSF" id="PIRSF003097">
    <property type="entry name" value="FtsX"/>
    <property type="match status" value="1"/>
</dbReference>
<evidence type="ECO:0000256" key="5">
    <source>
        <dbReference type="ARBA" id="ARBA00022618"/>
    </source>
</evidence>
<evidence type="ECO:0000256" key="7">
    <source>
        <dbReference type="ARBA" id="ARBA00022989"/>
    </source>
</evidence>
<dbReference type="PANTHER" id="PTHR47755">
    <property type="entry name" value="CELL DIVISION PROTEIN FTSX"/>
    <property type="match status" value="1"/>
</dbReference>
<feature type="domain" description="ABC3 transporter permease C-terminal" evidence="12">
    <location>
        <begin position="181"/>
        <end position="298"/>
    </location>
</feature>
<feature type="domain" description="FtsX extracellular" evidence="13">
    <location>
        <begin position="62"/>
        <end position="158"/>
    </location>
</feature>
<keyword evidence="10" id="KW-0997">Cell inner membrane</keyword>
<dbReference type="InterPro" id="IPR003838">
    <property type="entry name" value="ABC3_permease_C"/>
</dbReference>
<evidence type="ECO:0000256" key="8">
    <source>
        <dbReference type="ARBA" id="ARBA00023136"/>
    </source>
</evidence>
<dbReference type="InterPro" id="IPR040690">
    <property type="entry name" value="FtsX_ECD"/>
</dbReference>
<evidence type="ECO:0000313" key="15">
    <source>
        <dbReference type="Proteomes" id="UP001181355"/>
    </source>
</evidence>
<feature type="transmembrane region" description="Helical" evidence="11">
    <location>
        <begin position="226"/>
        <end position="249"/>
    </location>
</feature>
<evidence type="ECO:0000256" key="4">
    <source>
        <dbReference type="ARBA" id="ARBA00022475"/>
    </source>
</evidence>
<feature type="transmembrane region" description="Helical" evidence="11">
    <location>
        <begin position="174"/>
        <end position="195"/>
    </location>
</feature>
<keyword evidence="7 11" id="KW-1133">Transmembrane helix</keyword>
<dbReference type="Gene3D" id="3.30.70.3040">
    <property type="match status" value="1"/>
</dbReference>
<name>A0ABY9RHN7_9BURK</name>
<evidence type="ECO:0000259" key="12">
    <source>
        <dbReference type="Pfam" id="PF02687"/>
    </source>
</evidence>
<accession>A0ABY9RHN7</accession>
<evidence type="ECO:0000259" key="13">
    <source>
        <dbReference type="Pfam" id="PF18075"/>
    </source>
</evidence>
<comment type="subcellular location">
    <subcellularLocation>
        <location evidence="10">Cell inner membrane</location>
    </subcellularLocation>
    <subcellularLocation>
        <location evidence="1">Cell membrane</location>
        <topology evidence="1">Multi-pass membrane protein</topology>
    </subcellularLocation>
</comment>
<keyword evidence="5 10" id="KW-0132">Cell division</keyword>
<evidence type="ECO:0000256" key="9">
    <source>
        <dbReference type="ARBA" id="ARBA00023306"/>
    </source>
</evidence>
<keyword evidence="9 10" id="KW-0131">Cell cycle</keyword>
<dbReference type="Proteomes" id="UP001181355">
    <property type="component" value="Chromosome"/>
</dbReference>
<gene>
    <name evidence="14" type="ORF">RF679_17145</name>
</gene>
<dbReference type="Pfam" id="PF02687">
    <property type="entry name" value="FtsX"/>
    <property type="match status" value="1"/>
</dbReference>
<protein>
    <recommendedName>
        <fullName evidence="3 10">Cell division protein FtsX</fullName>
    </recommendedName>
</protein>
<comment type="function">
    <text evidence="10">Part of the ABC transporter FtsEX involved in cellular division.</text>
</comment>
<feature type="transmembrane region" description="Helical" evidence="11">
    <location>
        <begin position="269"/>
        <end position="296"/>
    </location>
</feature>
<proteinExistence type="inferred from homology"/>
<dbReference type="EMBL" id="CP133720">
    <property type="protein sequence ID" value="WMW80353.1"/>
    <property type="molecule type" value="Genomic_DNA"/>
</dbReference>
<evidence type="ECO:0000256" key="6">
    <source>
        <dbReference type="ARBA" id="ARBA00022692"/>
    </source>
</evidence>
<organism evidence="14 15">
    <name type="scientific">Undibacterium cyanobacteriorum</name>
    <dbReference type="NCBI Taxonomy" id="3073561"/>
    <lineage>
        <taxon>Bacteria</taxon>
        <taxon>Pseudomonadati</taxon>
        <taxon>Pseudomonadota</taxon>
        <taxon>Betaproteobacteria</taxon>
        <taxon>Burkholderiales</taxon>
        <taxon>Oxalobacteraceae</taxon>
        <taxon>Undibacterium</taxon>
    </lineage>
</organism>
<dbReference type="PANTHER" id="PTHR47755:SF1">
    <property type="entry name" value="CELL DIVISION PROTEIN FTSX"/>
    <property type="match status" value="1"/>
</dbReference>
<feature type="transmembrane region" description="Helical" evidence="11">
    <location>
        <begin position="26"/>
        <end position="47"/>
    </location>
</feature>
<keyword evidence="8 10" id="KW-0472">Membrane</keyword>
<comment type="similarity">
    <text evidence="2 10">Belongs to the ABC-4 integral membrane protein family. FtsX subfamily.</text>
</comment>
<keyword evidence="4 10" id="KW-1003">Cell membrane</keyword>
<evidence type="ECO:0000256" key="3">
    <source>
        <dbReference type="ARBA" id="ARBA00021907"/>
    </source>
</evidence>
<sequence>MTNWFRQHAYALNGAFKHLRAAPGNFLFNVLVVAIALALPIAGLTIIENIRPVASQLSIEPEISVFLKTDINTADAAALATPLRKLLKDNKINAKLSFVPKDKALSTMESTSSLAEVLSTLGGNPLPDAYVLALSSTDAEKVDSITAQLRGLDGVDVVQVDSAWVKRLAALMHILELALLFLAGTLAVVVIVVVFNATRLQVLSHHAEISVCRLLGANNSFIHKPYYYTGALMGVCSGLLALGMVALALQPLNQAIADFAKLYASEFHLSPLGIIPSLALLLISKLLGWAGAYLSVRRQLAKLAL</sequence>